<feature type="region of interest" description="Disordered" evidence="2">
    <location>
        <begin position="435"/>
        <end position="491"/>
    </location>
</feature>
<feature type="compositionally biased region" description="Polar residues" evidence="2">
    <location>
        <begin position="695"/>
        <end position="708"/>
    </location>
</feature>
<protein>
    <submittedName>
        <fullName evidence="3">Uncharacterized protein</fullName>
    </submittedName>
</protein>
<feature type="compositionally biased region" description="Low complexity" evidence="2">
    <location>
        <begin position="1475"/>
        <end position="1487"/>
    </location>
</feature>
<feature type="region of interest" description="Disordered" evidence="2">
    <location>
        <begin position="1552"/>
        <end position="1579"/>
    </location>
</feature>
<feature type="compositionally biased region" description="Polar residues" evidence="2">
    <location>
        <begin position="519"/>
        <end position="533"/>
    </location>
</feature>
<feature type="region of interest" description="Disordered" evidence="2">
    <location>
        <begin position="1221"/>
        <end position="1260"/>
    </location>
</feature>
<feature type="compositionally biased region" description="Polar residues" evidence="2">
    <location>
        <begin position="809"/>
        <end position="822"/>
    </location>
</feature>
<accession>A0A0V0SB69</accession>
<dbReference type="EMBL" id="JYDL01000020">
    <property type="protein sequence ID" value="KRX23959.1"/>
    <property type="molecule type" value="Genomic_DNA"/>
</dbReference>
<keyword evidence="4" id="KW-1185">Reference proteome</keyword>
<proteinExistence type="predicted"/>
<feature type="region of interest" description="Disordered" evidence="2">
    <location>
        <begin position="392"/>
        <end position="419"/>
    </location>
</feature>
<gene>
    <name evidence="3" type="ORF">T07_6475</name>
</gene>
<keyword evidence="1" id="KW-0175">Coiled coil</keyword>
<feature type="coiled-coil region" evidence="1">
    <location>
        <begin position="1675"/>
        <end position="1710"/>
    </location>
</feature>
<feature type="region of interest" description="Disordered" evidence="2">
    <location>
        <begin position="504"/>
        <end position="533"/>
    </location>
</feature>
<feature type="compositionally biased region" description="Polar residues" evidence="2">
    <location>
        <begin position="927"/>
        <end position="943"/>
    </location>
</feature>
<dbReference type="OrthoDB" id="5919965at2759"/>
<feature type="compositionally biased region" description="Polar residues" evidence="2">
    <location>
        <begin position="236"/>
        <end position="247"/>
    </location>
</feature>
<dbReference type="Proteomes" id="UP000054630">
    <property type="component" value="Unassembled WGS sequence"/>
</dbReference>
<feature type="region of interest" description="Disordered" evidence="2">
    <location>
        <begin position="549"/>
        <end position="987"/>
    </location>
</feature>
<feature type="compositionally biased region" description="Low complexity" evidence="2">
    <location>
        <begin position="1509"/>
        <end position="1524"/>
    </location>
</feature>
<feature type="region of interest" description="Disordered" evidence="2">
    <location>
        <begin position="316"/>
        <end position="345"/>
    </location>
</feature>
<feature type="region of interest" description="Disordered" evidence="2">
    <location>
        <begin position="1467"/>
        <end position="1491"/>
    </location>
</feature>
<feature type="compositionally biased region" description="Basic and acidic residues" evidence="2">
    <location>
        <begin position="756"/>
        <end position="767"/>
    </location>
</feature>
<evidence type="ECO:0000256" key="1">
    <source>
        <dbReference type="SAM" id="Coils"/>
    </source>
</evidence>
<feature type="compositionally biased region" description="Polar residues" evidence="2">
    <location>
        <begin position="103"/>
        <end position="114"/>
    </location>
</feature>
<name>A0A0V0SB69_9BILA</name>
<feature type="compositionally biased region" description="Polar residues" evidence="2">
    <location>
        <begin position="889"/>
        <end position="903"/>
    </location>
</feature>
<dbReference type="STRING" id="6336.A0A0V0SB69"/>
<feature type="region of interest" description="Disordered" evidence="2">
    <location>
        <begin position="224"/>
        <end position="251"/>
    </location>
</feature>
<sequence length="1715" mass="190199">MSFKPLIVAGKKLNENAYRELPQDSMNTGYNTDLFNNCQKCLAASSNSNLSEVIKQERELLEARQLARRRKTFAYDGDISTEIHLTLGISSTEMPSKLEESLQPHSTSSRQSVGPETMKKRNDSNVSSHKKCSENESKLVGDTDIECEKNLTSRSGRLDVQTNVSDKVVAAGEANYQEINSTAAERNEDVNGTVLIESNCSKGSALASENRFYASRNSSRKKSISAQFSSDKKVENSASKTSNSLPSTEKDAVQQFSSSISSLNFDEKYSSSFEKAVNIEREEAYARQLARRRKTLRSGSNYDEIHLTKEMMQLTSSSNTACATRSNSRTKSSDFNSKAQGTSNLVDEDDKMRTSVAMRRTRNSNTRAKSANLNSKAHVTSNLVENDDKMRTSVDAHRTRRNNSRAKSSNFNANALDTSNLGDVDERMHVSVAAHSTRRSNFRAKSGDSNSKVLGASNLPEEDDKMHTSVAMRRTRNSNTRAKSANLNSKSHVTSNLVENDDKMRTSVDAHRTRRNNSRAKSSNFNANALDTSNLGDVDERMHVSVAAHSTRRSNFRAKSGDSNSKVLGASNLPEEDDKMHTSVAMRRTRNSNTRAKSANLNSKAHANSNLVEDYDRKRSSVATDSTRKSNSRAKNDSNSKALVEDYDRMGTSIASSRSGKSNSRAKSGDFDSKTPPVEDDGRMHTSVAAHRTRNSNSRAKSGDSNSKVLGASNLAEEDDKMHTSVAMRRTRNSNTRAKSANFNSKAHATSNLVENDDRMRTSVDAHRTRRSNSRAKSNDFNSDASDTPNLRDVDDRMHVSVAAHRTRNSNSRAKSGDSNSKVLGASNLAEEDDKMHTSVAMRRTRNSNTRAKSANFNSKAHATSNLVENDDRMRTSVDAHRTRRSNSRAKSNDFNSDASDTPNLRDVDDRMHVSVAAHSTRKSNSRAKSANLNSKAHATSNFVEEDNRMRTSIASSRTRKSKSRAKSGDFDSKTPATSNLVEDDDRMHTSVSSALSMEVNSKREAENSDLALWNGTTESKLAVALPVQDHVFKKTPTTRSKKRSFPFSSTPSTNFNKAEVPDLPSLGDLSTIISLHAPEDEKIRSWIKSRARIKNFVNRELSENVSRVDCTNDDATKTALIASSVIEKGEKIANNEILSNKESNEKQTIPDVVPAHSFRSPESCNVRRKKKLEKLGRRGKKNIKRYPAFSTPNLQSGQGDVMKCPVFSSELSSITSVPAKDTNSLKSMDCNENNNQSKSVVAKNSLGQSSSKQRLSCESTEMQSKRLSLKSGSQACDIAAAGNDFGDVKALISENVQKSDVENCQTGNADSDQVMKKSSGCEEIEEIDSKRLADLVSAMSENTSVTPISCFKKPSGSLDNTAILKRFGVDSECDDVLYEEEIDEIIPANRKVLFLSIEKYLKLIKLKIAYKNLSVIQQSASEKEESEEKMSYIAENTNVSFEEDALSLSSDNLSVGRKRSSTAILHNKAKEISNKNGSSSESTSFHSEAECSESIYPVNTRWKKVRKLSTSTERSTSTLSGSENDSGIVTPKRHPRAASLFEQLMRKRISSAMNKATSSAEGSSSQKNDQNSNTSMNDTSIKHYYEQGTPNVSLGYASELPTPKINWGDLRKKTPNLRRSNRTRIPTLRRQLGESVVYRYVNGLPEVERVIHGKVMEKVFLRYGVANSAALVEARRRRRRFLEYRRKMKKLQRERNEALRRRLSLTEAQSSLME</sequence>
<reference evidence="3 4" key="1">
    <citation type="submission" date="2015-01" db="EMBL/GenBank/DDBJ databases">
        <title>Evolution of Trichinella species and genotypes.</title>
        <authorList>
            <person name="Korhonen P.K."/>
            <person name="Edoardo P."/>
            <person name="Giuseppe L.R."/>
            <person name="Gasser R.B."/>
        </authorList>
    </citation>
    <scope>NUCLEOTIDE SEQUENCE [LARGE SCALE GENOMIC DNA]</scope>
    <source>
        <strain evidence="3">ISS37</strain>
    </source>
</reference>
<feature type="compositionally biased region" description="Polar residues" evidence="2">
    <location>
        <begin position="653"/>
        <end position="666"/>
    </location>
</feature>
<feature type="compositionally biased region" description="Basic and acidic residues" evidence="2">
    <location>
        <begin position="634"/>
        <end position="649"/>
    </location>
</feature>
<comment type="caution">
    <text evidence="3">The sequence shown here is derived from an EMBL/GenBank/DDBJ whole genome shotgun (WGS) entry which is preliminary data.</text>
</comment>
<feature type="compositionally biased region" description="Basic and acidic residues" evidence="2">
    <location>
        <begin position="870"/>
        <end position="881"/>
    </location>
</feature>
<feature type="compositionally biased region" description="Polar residues" evidence="2">
    <location>
        <begin position="591"/>
        <end position="611"/>
    </location>
</feature>
<feature type="compositionally biased region" description="Polar residues" evidence="2">
    <location>
        <begin position="1246"/>
        <end position="1260"/>
    </location>
</feature>
<evidence type="ECO:0000256" key="2">
    <source>
        <dbReference type="SAM" id="MobiDB-lite"/>
    </source>
</evidence>
<evidence type="ECO:0000313" key="4">
    <source>
        <dbReference type="Proteomes" id="UP000054630"/>
    </source>
</evidence>
<feature type="compositionally biased region" description="Polar residues" evidence="2">
    <location>
        <begin position="477"/>
        <end position="491"/>
    </location>
</feature>
<evidence type="ECO:0000313" key="3">
    <source>
        <dbReference type="EMBL" id="KRX23959.1"/>
    </source>
</evidence>
<organism evidence="3 4">
    <name type="scientific">Trichinella nelsoni</name>
    <dbReference type="NCBI Taxonomy" id="6336"/>
    <lineage>
        <taxon>Eukaryota</taxon>
        <taxon>Metazoa</taxon>
        <taxon>Ecdysozoa</taxon>
        <taxon>Nematoda</taxon>
        <taxon>Enoplea</taxon>
        <taxon>Dorylaimia</taxon>
        <taxon>Trichinellida</taxon>
        <taxon>Trichinellidae</taxon>
        <taxon>Trichinella</taxon>
    </lineage>
</organism>
<feature type="compositionally biased region" description="Polar residues" evidence="2">
    <location>
        <begin position="775"/>
        <end position="789"/>
    </location>
</feature>
<feature type="compositionally biased region" description="Polar residues" evidence="2">
    <location>
        <begin position="847"/>
        <end position="868"/>
    </location>
</feature>
<feature type="region of interest" description="Disordered" evidence="2">
    <location>
        <begin position="1509"/>
        <end position="1534"/>
    </location>
</feature>
<feature type="compositionally biased region" description="Basic and acidic residues" evidence="2">
    <location>
        <begin position="904"/>
        <end position="913"/>
    </location>
</feature>
<feature type="compositionally biased region" description="Basic and acidic residues" evidence="2">
    <location>
        <begin position="790"/>
        <end position="799"/>
    </location>
</feature>
<feature type="compositionally biased region" description="Polar residues" evidence="2">
    <location>
        <begin position="405"/>
        <end position="419"/>
    </location>
</feature>
<feature type="region of interest" description="Disordered" evidence="2">
    <location>
        <begin position="96"/>
        <end position="137"/>
    </location>
</feature>
<feature type="compositionally biased region" description="Polar residues" evidence="2">
    <location>
        <begin position="733"/>
        <end position="754"/>
    </location>
</feature>
<feature type="compositionally biased region" description="Polar residues" evidence="2">
    <location>
        <begin position="1221"/>
        <end position="1240"/>
    </location>
</feature>